<dbReference type="GO" id="GO:0015074">
    <property type="term" value="P:DNA integration"/>
    <property type="evidence" value="ECO:0007669"/>
    <property type="project" value="InterPro"/>
</dbReference>
<feature type="domain" description="Chromo" evidence="7">
    <location>
        <begin position="574"/>
        <end position="636"/>
    </location>
</feature>
<dbReference type="OMA" id="DNICADI"/>
<dbReference type="PANTHER" id="PTHR37984">
    <property type="entry name" value="PROTEIN CBG26694"/>
    <property type="match status" value="1"/>
</dbReference>
<evidence type="ECO:0000256" key="3">
    <source>
        <dbReference type="ARBA" id="ARBA00022722"/>
    </source>
</evidence>
<keyword evidence="3" id="KW-0540">Nuclease</keyword>
<evidence type="ECO:0000256" key="1">
    <source>
        <dbReference type="ARBA" id="ARBA00022679"/>
    </source>
</evidence>
<keyword evidence="5" id="KW-0378">Hydrolase</keyword>
<dbReference type="GO" id="GO:0004519">
    <property type="term" value="F:endonuclease activity"/>
    <property type="evidence" value="ECO:0007669"/>
    <property type="project" value="UniProtKB-KW"/>
</dbReference>
<keyword evidence="6" id="KW-0695">RNA-directed DNA polymerase</keyword>
<evidence type="ECO:0000313" key="10">
    <source>
        <dbReference type="Proteomes" id="UP000018817"/>
    </source>
</evidence>
<dbReference type="InterPro" id="IPR012337">
    <property type="entry name" value="RNaseH-like_sf"/>
</dbReference>
<accession>W2QSL0</accession>
<dbReference type="InterPro" id="IPR000953">
    <property type="entry name" value="Chromo/chromo_shadow_dom"/>
</dbReference>
<feature type="domain" description="Integrase catalytic" evidence="8">
    <location>
        <begin position="323"/>
        <end position="484"/>
    </location>
</feature>
<dbReference type="STRING" id="761204.W2QSL0"/>
<sequence>MELIDVFRLVIGRDPPVDMPPMEVTLKPGAVPARCRVRRYSPTHRPGGRKKTKVRSVPLCNVGWSAEEVACLELCKAALQNAVQLAHPDPDKRLCVFTDARDEHWGAVITQIPPEHSVRPQNEQEYQPFMMLGGSFSGSAKRWAIVEKEAYAIIETCRRADYLLHRPDGFALFTDHRNLRYIFDPHSVSGAVPKYEIHDIAGDDNVWADLLSRWGSSFKTVCAIRHVPLPLSPQLDVAFVWPTGKEISEAQGAGTPPANVILCDSGSLWKDEQGRIWIPDEATTQQVRVYMDRAIEFFVQRCLHYASTLGGPPQPRLLGEAMHAERPNELNHWGYLYLGKSDTNQEYVLVIKDDASKFVWLLPSEAADTEMRYNALIDWFASFGVCRTWVSDQGTHIKNKVVEALQYALGAHNHFTTARCPWANETVVVVMKETLRCCQALLSERRMQPREWTRVITIVQMALNNAPSPSLGGIQVKQREHFVRLQTAIEDMHKRTSEVNASARAAGRKAHDKKTTHDNGVVRYWGLCIIFETQNLVTGQRKEAHASRLKFYADDSLDVNEELLLHVTHNSEEHVVDTLLKARYNPNAKRHEIKVHWRGLDAVEDSWEPTDVLLQDVPAAVKAFVRSHNKQQPVKALRKALQLK</sequence>
<dbReference type="GO" id="GO:0003964">
    <property type="term" value="F:RNA-directed DNA polymerase activity"/>
    <property type="evidence" value="ECO:0007669"/>
    <property type="project" value="UniProtKB-KW"/>
</dbReference>
<evidence type="ECO:0000256" key="2">
    <source>
        <dbReference type="ARBA" id="ARBA00022695"/>
    </source>
</evidence>
<dbReference type="Pfam" id="PF17917">
    <property type="entry name" value="RT_RNaseH"/>
    <property type="match status" value="1"/>
</dbReference>
<dbReference type="SUPFAM" id="SSF56672">
    <property type="entry name" value="DNA/RNA polymerases"/>
    <property type="match status" value="1"/>
</dbReference>
<dbReference type="SUPFAM" id="SSF54160">
    <property type="entry name" value="Chromo domain-like"/>
    <property type="match status" value="1"/>
</dbReference>
<dbReference type="InterPro" id="IPR023780">
    <property type="entry name" value="Chromo_domain"/>
</dbReference>
<keyword evidence="1" id="KW-0808">Transferase</keyword>
<dbReference type="PROSITE" id="PS50994">
    <property type="entry name" value="INTEGRASE"/>
    <property type="match status" value="1"/>
</dbReference>
<dbReference type="InterPro" id="IPR001584">
    <property type="entry name" value="Integrase_cat-core"/>
</dbReference>
<dbReference type="GO" id="GO:0003676">
    <property type="term" value="F:nucleic acid binding"/>
    <property type="evidence" value="ECO:0007669"/>
    <property type="project" value="InterPro"/>
</dbReference>
<keyword evidence="4" id="KW-0255">Endonuclease</keyword>
<gene>
    <name evidence="9" type="ORF">PPTG_21866</name>
</gene>
<evidence type="ECO:0000259" key="7">
    <source>
        <dbReference type="PROSITE" id="PS50013"/>
    </source>
</evidence>
<organism evidence="9 10">
    <name type="scientific">Phytophthora nicotianae (strain INRA-310)</name>
    <name type="common">Phytophthora parasitica</name>
    <dbReference type="NCBI Taxonomy" id="761204"/>
    <lineage>
        <taxon>Eukaryota</taxon>
        <taxon>Sar</taxon>
        <taxon>Stramenopiles</taxon>
        <taxon>Oomycota</taxon>
        <taxon>Peronosporomycetes</taxon>
        <taxon>Peronosporales</taxon>
        <taxon>Peronosporaceae</taxon>
        <taxon>Phytophthora</taxon>
    </lineage>
</organism>
<name>W2QSL0_PHYN3</name>
<dbReference type="Gene3D" id="2.40.50.40">
    <property type="match status" value="1"/>
</dbReference>
<protein>
    <recommendedName>
        <fullName evidence="11">Chromo domain-containing protein</fullName>
    </recommendedName>
</protein>
<reference evidence="10" key="1">
    <citation type="submission" date="2011-12" db="EMBL/GenBank/DDBJ databases">
        <authorList>
            <consortium name="The Broad Institute Genome Sequencing Platform"/>
            <person name="Russ C."/>
            <person name="Tyler B."/>
            <person name="Panabieres F."/>
            <person name="Shan W."/>
            <person name="Tripathy S."/>
            <person name="Grunwald N."/>
            <person name="Machado M."/>
            <person name="Young S.K."/>
            <person name="Zeng Q."/>
            <person name="Gargeya S."/>
            <person name="Fitzgerald M."/>
            <person name="Haas B."/>
            <person name="Abouelleil A."/>
            <person name="Alvarado L."/>
            <person name="Arachchi H.M."/>
            <person name="Berlin A."/>
            <person name="Chapman S.B."/>
            <person name="Gearin G."/>
            <person name="Goldberg J."/>
            <person name="Griggs A."/>
            <person name="Gujja S."/>
            <person name="Hansen M."/>
            <person name="Heiman D."/>
            <person name="Howarth C."/>
            <person name="Larimer J."/>
            <person name="Lui A."/>
            <person name="MacDonald P.J.P."/>
            <person name="McCowen C."/>
            <person name="Montmayeur A."/>
            <person name="Murphy C."/>
            <person name="Neiman D."/>
            <person name="Pearson M."/>
            <person name="Priest M."/>
            <person name="Roberts A."/>
            <person name="Saif S."/>
            <person name="Shea T."/>
            <person name="Sisk P."/>
            <person name="Stolte C."/>
            <person name="Sykes S."/>
            <person name="Wortman J."/>
            <person name="Nusbaum C."/>
            <person name="Birren B."/>
        </authorList>
    </citation>
    <scope>NUCLEOTIDE SEQUENCE [LARGE SCALE GENOMIC DNA]</scope>
    <source>
        <strain evidence="10">INRA-310</strain>
    </source>
</reference>
<dbReference type="InterPro" id="IPR041373">
    <property type="entry name" value="RT_RNaseH"/>
</dbReference>
<dbReference type="EMBL" id="KI669569">
    <property type="protein sequence ID" value="ETN16098.1"/>
    <property type="molecule type" value="Genomic_DNA"/>
</dbReference>
<dbReference type="Pfam" id="PF00385">
    <property type="entry name" value="Chromo"/>
    <property type="match status" value="1"/>
</dbReference>
<dbReference type="AlphaFoldDB" id="W2QSL0"/>
<proteinExistence type="predicted"/>
<dbReference type="InterPro" id="IPR043502">
    <property type="entry name" value="DNA/RNA_pol_sf"/>
</dbReference>
<dbReference type="RefSeq" id="XP_008898816.1">
    <property type="nucleotide sequence ID" value="XM_008900568.1"/>
</dbReference>
<dbReference type="SUPFAM" id="SSF53098">
    <property type="entry name" value="Ribonuclease H-like"/>
    <property type="match status" value="1"/>
</dbReference>
<dbReference type="InterPro" id="IPR016197">
    <property type="entry name" value="Chromo-like_dom_sf"/>
</dbReference>
<evidence type="ECO:0000259" key="8">
    <source>
        <dbReference type="PROSITE" id="PS50994"/>
    </source>
</evidence>
<dbReference type="Proteomes" id="UP000018817">
    <property type="component" value="Unassembled WGS sequence"/>
</dbReference>
<dbReference type="PANTHER" id="PTHR37984:SF5">
    <property type="entry name" value="PROTEIN NYNRIN-LIKE"/>
    <property type="match status" value="1"/>
</dbReference>
<dbReference type="VEuPathDB" id="FungiDB:PPTG_21866"/>
<dbReference type="PROSITE" id="PS50013">
    <property type="entry name" value="CHROMO_2"/>
    <property type="match status" value="1"/>
</dbReference>
<reference evidence="9 10" key="2">
    <citation type="submission" date="2013-11" db="EMBL/GenBank/DDBJ databases">
        <title>The Genome Sequence of Phytophthora parasitica INRA-310.</title>
        <authorList>
            <consortium name="The Broad Institute Genomics Platform"/>
            <person name="Russ C."/>
            <person name="Tyler B."/>
            <person name="Panabieres F."/>
            <person name="Shan W."/>
            <person name="Tripathy S."/>
            <person name="Grunwald N."/>
            <person name="Machado M."/>
            <person name="Johnson C.S."/>
            <person name="Arredondo F."/>
            <person name="Hong C."/>
            <person name="Coffey M."/>
            <person name="Young S.K."/>
            <person name="Zeng Q."/>
            <person name="Gargeya S."/>
            <person name="Fitzgerald M."/>
            <person name="Abouelleil A."/>
            <person name="Alvarado L."/>
            <person name="Chapman S.B."/>
            <person name="Gainer-Dewar J."/>
            <person name="Goldberg J."/>
            <person name="Griggs A."/>
            <person name="Gujja S."/>
            <person name="Hansen M."/>
            <person name="Howarth C."/>
            <person name="Imamovic A."/>
            <person name="Ireland A."/>
            <person name="Larimer J."/>
            <person name="McCowan C."/>
            <person name="Murphy C."/>
            <person name="Pearson M."/>
            <person name="Poon T.W."/>
            <person name="Priest M."/>
            <person name="Roberts A."/>
            <person name="Saif S."/>
            <person name="Shea T."/>
            <person name="Sykes S."/>
            <person name="Wortman J."/>
            <person name="Nusbaum C."/>
            <person name="Birren B."/>
        </authorList>
    </citation>
    <scope>NUCLEOTIDE SEQUENCE [LARGE SCALE GENOMIC DNA]</scope>
    <source>
        <strain evidence="9 10">INRA-310</strain>
    </source>
</reference>
<evidence type="ECO:0000313" key="9">
    <source>
        <dbReference type="EMBL" id="ETN16098.1"/>
    </source>
</evidence>
<dbReference type="InterPro" id="IPR036397">
    <property type="entry name" value="RNaseH_sf"/>
</dbReference>
<dbReference type="GeneID" id="20190465"/>
<evidence type="ECO:0000256" key="4">
    <source>
        <dbReference type="ARBA" id="ARBA00022759"/>
    </source>
</evidence>
<dbReference type="GO" id="GO:0016787">
    <property type="term" value="F:hydrolase activity"/>
    <property type="evidence" value="ECO:0007669"/>
    <property type="project" value="UniProtKB-KW"/>
</dbReference>
<evidence type="ECO:0000256" key="6">
    <source>
        <dbReference type="ARBA" id="ARBA00022918"/>
    </source>
</evidence>
<dbReference type="SMART" id="SM00298">
    <property type="entry name" value="CHROMO"/>
    <property type="match status" value="1"/>
</dbReference>
<evidence type="ECO:0008006" key="11">
    <source>
        <dbReference type="Google" id="ProtNLM"/>
    </source>
</evidence>
<dbReference type="Gene3D" id="3.30.420.10">
    <property type="entry name" value="Ribonuclease H-like superfamily/Ribonuclease H"/>
    <property type="match status" value="1"/>
</dbReference>
<dbReference type="InterPro" id="IPR050951">
    <property type="entry name" value="Retrovirus_Pol_polyprotein"/>
</dbReference>
<keyword evidence="2" id="KW-0548">Nucleotidyltransferase</keyword>
<dbReference type="OrthoDB" id="78677at2759"/>
<evidence type="ECO:0000256" key="5">
    <source>
        <dbReference type="ARBA" id="ARBA00022801"/>
    </source>
</evidence>